<evidence type="ECO:0000256" key="2">
    <source>
        <dbReference type="SAM" id="SignalP"/>
    </source>
</evidence>
<protein>
    <submittedName>
        <fullName evidence="4">Dienelactone hydrolase</fullName>
    </submittedName>
</protein>
<dbReference type="InterPro" id="IPR029058">
    <property type="entry name" value="AB_hydrolase_fold"/>
</dbReference>
<dbReference type="GO" id="GO:0016787">
    <property type="term" value="F:hydrolase activity"/>
    <property type="evidence" value="ECO:0007669"/>
    <property type="project" value="UniProtKB-KW"/>
</dbReference>
<proteinExistence type="predicted"/>
<dbReference type="SUPFAM" id="SSF53474">
    <property type="entry name" value="alpha/beta-Hydrolases"/>
    <property type="match status" value="1"/>
</dbReference>
<feature type="signal peptide" evidence="2">
    <location>
        <begin position="1"/>
        <end position="22"/>
    </location>
</feature>
<dbReference type="Gene3D" id="3.40.50.1820">
    <property type="entry name" value="alpha/beta hydrolase"/>
    <property type="match status" value="1"/>
</dbReference>
<feature type="domain" description="Dienelactone hydrolase" evidence="3">
    <location>
        <begin position="37"/>
        <end position="243"/>
    </location>
</feature>
<evidence type="ECO:0000259" key="3">
    <source>
        <dbReference type="Pfam" id="PF01738"/>
    </source>
</evidence>
<keyword evidence="2" id="KW-0732">Signal</keyword>
<organism evidence="4 5">
    <name type="scientific">Rhizobium herbae</name>
    <dbReference type="NCBI Taxonomy" id="508661"/>
    <lineage>
        <taxon>Bacteria</taxon>
        <taxon>Pseudomonadati</taxon>
        <taxon>Pseudomonadota</taxon>
        <taxon>Alphaproteobacteria</taxon>
        <taxon>Hyphomicrobiales</taxon>
        <taxon>Rhizobiaceae</taxon>
        <taxon>Rhizobium/Agrobacterium group</taxon>
        <taxon>Rhizobium</taxon>
    </lineage>
</organism>
<dbReference type="InterPro" id="IPR050261">
    <property type="entry name" value="FrsA_esterase"/>
</dbReference>
<dbReference type="PANTHER" id="PTHR22946">
    <property type="entry name" value="DIENELACTONE HYDROLASE DOMAIN-CONTAINING PROTEIN-RELATED"/>
    <property type="match status" value="1"/>
</dbReference>
<gene>
    <name evidence="4" type="ORF">J2Z75_005176</name>
</gene>
<keyword evidence="1 4" id="KW-0378">Hydrolase</keyword>
<dbReference type="Proteomes" id="UP000823786">
    <property type="component" value="Unassembled WGS sequence"/>
</dbReference>
<sequence>MQILLVMFGVLLSSCGTGPGRAAEVVAFPSGDKVLHGYLYKPAGPGPFPTLLYNHGSAPGDLNTQAFDAIAPIFVAHGWAFFAPYRRGQGLSADAGPYIMDEIGTARARGGRAAAAETLVRLMTTDHLNDQRAALAWLKQQPFVRSNAIAAMGNSFGGIETLLAASHGTYCAAVDAAGGAESWNEAPPLRDVMMRAAREAPRPILFFQAENDVTIAPSRELFAARKAVGRPAEIRLYPAFGHSARDGHAFPYRGVDIWKADILAFLDRNCRA</sequence>
<evidence type="ECO:0000256" key="1">
    <source>
        <dbReference type="ARBA" id="ARBA00022801"/>
    </source>
</evidence>
<dbReference type="RefSeq" id="WP_209856208.1">
    <property type="nucleotide sequence ID" value="NZ_JAGGJV010000011.1"/>
</dbReference>
<reference evidence="4 5" key="1">
    <citation type="submission" date="2021-03" db="EMBL/GenBank/DDBJ databases">
        <title>Genomic Encyclopedia of Type Strains, Phase IV (KMG-IV): sequencing the most valuable type-strain genomes for metagenomic binning, comparative biology and taxonomic classification.</title>
        <authorList>
            <person name="Goeker M."/>
        </authorList>
    </citation>
    <scope>NUCLEOTIDE SEQUENCE [LARGE SCALE GENOMIC DNA]</scope>
    <source>
        <strain evidence="4 5">DSM 26427</strain>
    </source>
</reference>
<accession>A0ABS4EUN7</accession>
<comment type="caution">
    <text evidence="4">The sequence shown here is derived from an EMBL/GenBank/DDBJ whole genome shotgun (WGS) entry which is preliminary data.</text>
</comment>
<dbReference type="PANTHER" id="PTHR22946:SF9">
    <property type="entry name" value="POLYKETIDE TRANSFERASE AF380"/>
    <property type="match status" value="1"/>
</dbReference>
<keyword evidence="5" id="KW-1185">Reference proteome</keyword>
<evidence type="ECO:0000313" key="4">
    <source>
        <dbReference type="EMBL" id="MBP1861647.1"/>
    </source>
</evidence>
<feature type="chain" id="PRO_5047212027" evidence="2">
    <location>
        <begin position="23"/>
        <end position="272"/>
    </location>
</feature>
<dbReference type="InterPro" id="IPR002925">
    <property type="entry name" value="Dienelactn_hydro"/>
</dbReference>
<name>A0ABS4EUN7_9HYPH</name>
<evidence type="ECO:0000313" key="5">
    <source>
        <dbReference type="Proteomes" id="UP000823786"/>
    </source>
</evidence>
<dbReference type="Pfam" id="PF01738">
    <property type="entry name" value="DLH"/>
    <property type="match status" value="1"/>
</dbReference>
<dbReference type="EMBL" id="JAGGJV010000011">
    <property type="protein sequence ID" value="MBP1861647.1"/>
    <property type="molecule type" value="Genomic_DNA"/>
</dbReference>